<comment type="caution">
    <text evidence="1">The sequence shown here is derived from an EMBL/GenBank/DDBJ whole genome shotgun (WGS) entry which is preliminary data.</text>
</comment>
<dbReference type="AlphaFoldDB" id="A0A1J5N362"/>
<evidence type="ECO:0000313" key="2">
    <source>
        <dbReference type="Proteomes" id="UP000182811"/>
    </source>
</evidence>
<organism evidence="1 2">
    <name type="scientific">Neomoorella thermoacetica</name>
    <name type="common">Clostridium thermoaceticum</name>
    <dbReference type="NCBI Taxonomy" id="1525"/>
    <lineage>
        <taxon>Bacteria</taxon>
        <taxon>Bacillati</taxon>
        <taxon>Bacillota</taxon>
        <taxon>Clostridia</taxon>
        <taxon>Neomoorellales</taxon>
        <taxon>Neomoorellaceae</taxon>
        <taxon>Neomoorella</taxon>
    </lineage>
</organism>
<evidence type="ECO:0000313" key="1">
    <source>
        <dbReference type="EMBL" id="OIQ53290.1"/>
    </source>
</evidence>
<dbReference type="SUPFAM" id="SSF82866">
    <property type="entry name" value="Multidrug efflux transporter AcrB transmembrane domain"/>
    <property type="match status" value="1"/>
</dbReference>
<proteinExistence type="predicted"/>
<dbReference type="Gene3D" id="1.20.1640.10">
    <property type="entry name" value="Multidrug efflux transporter AcrB transmembrane domain"/>
    <property type="match status" value="1"/>
</dbReference>
<protein>
    <submittedName>
        <fullName evidence="1">AcrB/AcrD/AcrF family protein</fullName>
    </submittedName>
</protein>
<sequence length="48" mass="5269">MIAFIDLAGIIVRNSILLIEFARQRIDEGLTLEDAVIEAASSGPSIYY</sequence>
<name>A0A1J5N362_NEOTH</name>
<reference evidence="1 2" key="1">
    <citation type="submission" date="2016-08" db="EMBL/GenBank/DDBJ databases">
        <title>Genome-based comparison of Moorella thermoacetic strains.</title>
        <authorList>
            <person name="Poehlein A."/>
            <person name="Bengelsdorf F.R."/>
            <person name="Esser C."/>
            <person name="Duerre P."/>
            <person name="Daniel R."/>
        </authorList>
    </citation>
    <scope>NUCLEOTIDE SEQUENCE [LARGE SCALE GENOMIC DNA]</scope>
    <source>
        <strain evidence="1 2">DSM 21394</strain>
    </source>
</reference>
<accession>A0A1J5N362</accession>
<dbReference type="EMBL" id="MDDC01000034">
    <property type="protein sequence ID" value="OIQ53290.1"/>
    <property type="molecule type" value="Genomic_DNA"/>
</dbReference>
<dbReference type="Proteomes" id="UP000182811">
    <property type="component" value="Unassembled WGS sequence"/>
</dbReference>
<gene>
    <name evidence="1" type="ORF">MOTE_25040</name>
</gene>